<dbReference type="EMBL" id="VSSQ01001314">
    <property type="protein sequence ID" value="MPM07247.1"/>
    <property type="molecule type" value="Genomic_DNA"/>
</dbReference>
<dbReference type="SUPFAM" id="SSF48452">
    <property type="entry name" value="TPR-like"/>
    <property type="match status" value="1"/>
</dbReference>
<dbReference type="InterPro" id="IPR019734">
    <property type="entry name" value="TPR_rpt"/>
</dbReference>
<keyword evidence="2" id="KW-0802">TPR repeat</keyword>
<dbReference type="Gene3D" id="1.25.40.10">
    <property type="entry name" value="Tetratricopeptide repeat domain"/>
    <property type="match status" value="1"/>
</dbReference>
<keyword evidence="1" id="KW-0677">Repeat</keyword>
<dbReference type="InterPro" id="IPR011990">
    <property type="entry name" value="TPR-like_helical_dom_sf"/>
</dbReference>
<reference evidence="3" key="1">
    <citation type="submission" date="2019-08" db="EMBL/GenBank/DDBJ databases">
        <authorList>
            <person name="Kucharzyk K."/>
            <person name="Murdoch R.W."/>
            <person name="Higgins S."/>
            <person name="Loffler F."/>
        </authorList>
    </citation>
    <scope>NUCLEOTIDE SEQUENCE</scope>
</reference>
<accession>A0A644WU91</accession>
<evidence type="ECO:0000256" key="1">
    <source>
        <dbReference type="ARBA" id="ARBA00022737"/>
    </source>
</evidence>
<comment type="caution">
    <text evidence="3">The sequence shown here is derived from an EMBL/GenBank/DDBJ whole genome shotgun (WGS) entry which is preliminary data.</text>
</comment>
<dbReference type="Pfam" id="PF07719">
    <property type="entry name" value="TPR_2"/>
    <property type="match status" value="1"/>
</dbReference>
<evidence type="ECO:0000256" key="2">
    <source>
        <dbReference type="ARBA" id="ARBA00022803"/>
    </source>
</evidence>
<dbReference type="InterPro" id="IPR013105">
    <property type="entry name" value="TPR_2"/>
</dbReference>
<dbReference type="AlphaFoldDB" id="A0A644WU91"/>
<gene>
    <name evidence="3" type="ORF">SDC9_53553</name>
</gene>
<dbReference type="PROSITE" id="PS50005">
    <property type="entry name" value="TPR"/>
    <property type="match status" value="1"/>
</dbReference>
<name>A0A644WU91_9ZZZZ</name>
<sequence length="130" mass="15040">MNKIEIKSNKFKNVIDDVTEKLHNHEWDESHKIIINSLSENPDAPEPHNLLGLWYEFNKNYDLARKHYRAAYALDPTYKPASVNLERVCTMFSNRNVPADFGEVIESNEKDNSSFIGKSKKKEMIKNAGN</sequence>
<evidence type="ECO:0008006" key="4">
    <source>
        <dbReference type="Google" id="ProtNLM"/>
    </source>
</evidence>
<organism evidence="3">
    <name type="scientific">bioreactor metagenome</name>
    <dbReference type="NCBI Taxonomy" id="1076179"/>
    <lineage>
        <taxon>unclassified sequences</taxon>
        <taxon>metagenomes</taxon>
        <taxon>ecological metagenomes</taxon>
    </lineage>
</organism>
<protein>
    <recommendedName>
        <fullName evidence="4">Tetratricopeptide repeat protein</fullName>
    </recommendedName>
</protein>
<evidence type="ECO:0000313" key="3">
    <source>
        <dbReference type="EMBL" id="MPM07247.1"/>
    </source>
</evidence>
<proteinExistence type="predicted"/>